<proteinExistence type="predicted"/>
<dbReference type="AlphaFoldDB" id="A0A392R8B8"/>
<dbReference type="EMBL" id="LXQA010199012">
    <property type="protein sequence ID" value="MCI32821.1"/>
    <property type="molecule type" value="Genomic_DNA"/>
</dbReference>
<comment type="caution">
    <text evidence="2">The sequence shown here is derived from an EMBL/GenBank/DDBJ whole genome shotgun (WGS) entry which is preliminary data.</text>
</comment>
<protein>
    <submittedName>
        <fullName evidence="2">Uncharacterized protein</fullName>
    </submittedName>
</protein>
<evidence type="ECO:0000256" key="1">
    <source>
        <dbReference type="SAM" id="MobiDB-lite"/>
    </source>
</evidence>
<sequence length="64" mass="7192">LPDDAVKFRTITIRAVCNKLVYHGIELPKGIKDFRDWDIEKDKSDNSGVCMGNGLDEHGESLCQ</sequence>
<evidence type="ECO:0000313" key="2">
    <source>
        <dbReference type="EMBL" id="MCI32821.1"/>
    </source>
</evidence>
<organism evidence="2 3">
    <name type="scientific">Trifolium medium</name>
    <dbReference type="NCBI Taxonomy" id="97028"/>
    <lineage>
        <taxon>Eukaryota</taxon>
        <taxon>Viridiplantae</taxon>
        <taxon>Streptophyta</taxon>
        <taxon>Embryophyta</taxon>
        <taxon>Tracheophyta</taxon>
        <taxon>Spermatophyta</taxon>
        <taxon>Magnoliopsida</taxon>
        <taxon>eudicotyledons</taxon>
        <taxon>Gunneridae</taxon>
        <taxon>Pentapetalae</taxon>
        <taxon>rosids</taxon>
        <taxon>fabids</taxon>
        <taxon>Fabales</taxon>
        <taxon>Fabaceae</taxon>
        <taxon>Papilionoideae</taxon>
        <taxon>50 kb inversion clade</taxon>
        <taxon>NPAAA clade</taxon>
        <taxon>Hologalegina</taxon>
        <taxon>IRL clade</taxon>
        <taxon>Trifolieae</taxon>
        <taxon>Trifolium</taxon>
    </lineage>
</organism>
<feature type="compositionally biased region" description="Basic and acidic residues" evidence="1">
    <location>
        <begin position="55"/>
        <end position="64"/>
    </location>
</feature>
<accession>A0A392R8B8</accession>
<feature type="region of interest" description="Disordered" evidence="1">
    <location>
        <begin position="43"/>
        <end position="64"/>
    </location>
</feature>
<feature type="non-terminal residue" evidence="2">
    <location>
        <position position="1"/>
    </location>
</feature>
<reference evidence="2 3" key="1">
    <citation type="journal article" date="2018" name="Front. Plant Sci.">
        <title>Red Clover (Trifolium pratense) and Zigzag Clover (T. medium) - A Picture of Genomic Similarities and Differences.</title>
        <authorList>
            <person name="Dluhosova J."/>
            <person name="Istvanek J."/>
            <person name="Nedelnik J."/>
            <person name="Repkova J."/>
        </authorList>
    </citation>
    <scope>NUCLEOTIDE SEQUENCE [LARGE SCALE GENOMIC DNA]</scope>
    <source>
        <strain evidence="3">cv. 10/8</strain>
        <tissue evidence="2">Leaf</tissue>
    </source>
</reference>
<name>A0A392R8B8_9FABA</name>
<dbReference type="Proteomes" id="UP000265520">
    <property type="component" value="Unassembled WGS sequence"/>
</dbReference>
<keyword evidence="3" id="KW-1185">Reference proteome</keyword>
<evidence type="ECO:0000313" key="3">
    <source>
        <dbReference type="Proteomes" id="UP000265520"/>
    </source>
</evidence>